<organism evidence="18 19">
    <name type="scientific">Clytia hemisphaerica</name>
    <dbReference type="NCBI Taxonomy" id="252671"/>
    <lineage>
        <taxon>Eukaryota</taxon>
        <taxon>Metazoa</taxon>
        <taxon>Cnidaria</taxon>
        <taxon>Hydrozoa</taxon>
        <taxon>Hydroidolina</taxon>
        <taxon>Leptothecata</taxon>
        <taxon>Obeliida</taxon>
        <taxon>Clytiidae</taxon>
        <taxon>Clytia</taxon>
    </lineage>
</organism>
<accession>A0A7M5VBN4</accession>
<dbReference type="EC" id="2.3.2.27" evidence="5 16"/>
<evidence type="ECO:0000256" key="12">
    <source>
        <dbReference type="ARBA" id="ARBA00022786"/>
    </source>
</evidence>
<keyword evidence="11 15" id="KW-0863">Zinc-finger</keyword>
<dbReference type="Gene3D" id="3.30.40.10">
    <property type="entry name" value="Zinc/RING finger domain, C3HC4 (zinc finger)"/>
    <property type="match status" value="1"/>
</dbReference>
<evidence type="ECO:0000256" key="1">
    <source>
        <dbReference type="ARBA" id="ARBA00000900"/>
    </source>
</evidence>
<keyword evidence="19" id="KW-1185">Reference proteome</keyword>
<dbReference type="InterPro" id="IPR039804">
    <property type="entry name" value="RING-CH-C4HC3_LTN1"/>
</dbReference>
<evidence type="ECO:0000313" key="19">
    <source>
        <dbReference type="Proteomes" id="UP000594262"/>
    </source>
</evidence>
<feature type="domain" description="RING-type" evidence="17">
    <location>
        <begin position="92"/>
        <end position="139"/>
    </location>
</feature>
<comment type="catalytic activity">
    <reaction evidence="1 16">
        <text>S-ubiquitinyl-[E2 ubiquitin-conjugating enzyme]-L-cysteine + [acceptor protein]-L-lysine = [E2 ubiquitin-conjugating enzyme]-L-cysteine + N(6)-ubiquitinyl-[acceptor protein]-L-lysine.</text>
        <dbReference type="EC" id="2.3.2.27"/>
    </reaction>
</comment>
<evidence type="ECO:0000256" key="16">
    <source>
        <dbReference type="RuleBase" id="RU367090"/>
    </source>
</evidence>
<evidence type="ECO:0000256" key="10">
    <source>
        <dbReference type="ARBA" id="ARBA00022737"/>
    </source>
</evidence>
<comment type="subcellular location">
    <subcellularLocation>
        <location evidence="2">Cytoplasm</location>
        <location evidence="2">Cytosol</location>
    </subcellularLocation>
</comment>
<comment type="function">
    <text evidence="16">E3 ubiquitin-protein ligase. Component of the ribosome quality control complex (RQC), a ribosome-associated complex that mediates ubiquitination and extraction of incompletely synthesized nascent chains for proteasomal degradation.</text>
</comment>
<dbReference type="InterPro" id="IPR011016">
    <property type="entry name" value="Znf_RING-CH"/>
</dbReference>
<evidence type="ECO:0000313" key="18">
    <source>
        <dbReference type="EnsemblMetazoa" id="CLYHEMP007272.1"/>
    </source>
</evidence>
<dbReference type="OrthoDB" id="6108at2759"/>
<dbReference type="GO" id="GO:1990116">
    <property type="term" value="P:ribosome-associated ubiquitin-dependent protein catabolic process"/>
    <property type="evidence" value="ECO:0007669"/>
    <property type="project" value="UniProtKB-UniRule"/>
</dbReference>
<dbReference type="SUPFAM" id="SSF57850">
    <property type="entry name" value="RING/U-box"/>
    <property type="match status" value="1"/>
</dbReference>
<evidence type="ECO:0000256" key="7">
    <source>
        <dbReference type="ARBA" id="ARBA00022490"/>
    </source>
</evidence>
<keyword evidence="12 16" id="KW-0833">Ubl conjugation pathway</keyword>
<dbReference type="InterPro" id="IPR001841">
    <property type="entry name" value="Znf_RING"/>
</dbReference>
<dbReference type="InterPro" id="IPR039795">
    <property type="entry name" value="LTN1/Rkr1"/>
</dbReference>
<dbReference type="GO" id="GO:0005829">
    <property type="term" value="C:cytosol"/>
    <property type="evidence" value="ECO:0007669"/>
    <property type="project" value="UniProtKB-SubCell"/>
</dbReference>
<evidence type="ECO:0000256" key="6">
    <source>
        <dbReference type="ARBA" id="ARBA00017157"/>
    </source>
</evidence>
<dbReference type="PANTHER" id="PTHR12389">
    <property type="entry name" value="ZINC FINGER PROTEIN 294"/>
    <property type="match status" value="1"/>
</dbReference>
<keyword evidence="7" id="KW-0963">Cytoplasm</keyword>
<evidence type="ECO:0000256" key="2">
    <source>
        <dbReference type="ARBA" id="ARBA00004514"/>
    </source>
</evidence>
<dbReference type="EnsemblMetazoa" id="CLYHEMT007272.1">
    <property type="protein sequence ID" value="CLYHEMP007272.1"/>
    <property type="gene ID" value="CLYHEMG007272"/>
</dbReference>
<dbReference type="CDD" id="cd16491">
    <property type="entry name" value="RING-CH-C4HC3_LTN1"/>
    <property type="match status" value="1"/>
</dbReference>
<dbReference type="PROSITE" id="PS50089">
    <property type="entry name" value="ZF_RING_2"/>
    <property type="match status" value="1"/>
</dbReference>
<evidence type="ECO:0000259" key="17">
    <source>
        <dbReference type="PROSITE" id="PS50089"/>
    </source>
</evidence>
<dbReference type="GO" id="GO:0008270">
    <property type="term" value="F:zinc ion binding"/>
    <property type="evidence" value="ECO:0007669"/>
    <property type="project" value="UniProtKB-KW"/>
</dbReference>
<reference evidence="18" key="1">
    <citation type="submission" date="2021-01" db="UniProtKB">
        <authorList>
            <consortium name="EnsemblMetazoa"/>
        </authorList>
    </citation>
    <scope>IDENTIFICATION</scope>
</reference>
<dbReference type="GO" id="GO:0043023">
    <property type="term" value="F:ribosomal large subunit binding"/>
    <property type="evidence" value="ECO:0007669"/>
    <property type="project" value="TreeGrafter"/>
</dbReference>
<dbReference type="GO" id="GO:1990112">
    <property type="term" value="C:RQC complex"/>
    <property type="evidence" value="ECO:0007669"/>
    <property type="project" value="UniProtKB-UniRule"/>
</dbReference>
<keyword evidence="10" id="KW-0677">Repeat</keyword>
<protein>
    <recommendedName>
        <fullName evidence="6 16">E3 ubiquitin-protein ligase listerin</fullName>
        <ecNumber evidence="5 16">2.3.2.27</ecNumber>
    </recommendedName>
    <alternativeName>
        <fullName evidence="14 16">RING-type E3 ubiquitin transferase listerin</fullName>
    </alternativeName>
</protein>
<keyword evidence="9 16" id="KW-0479">Metal-binding</keyword>
<evidence type="ECO:0000256" key="3">
    <source>
        <dbReference type="ARBA" id="ARBA00004906"/>
    </source>
</evidence>
<dbReference type="UniPathway" id="UPA00143"/>
<dbReference type="Pfam" id="PF13639">
    <property type="entry name" value="zf-RING_2"/>
    <property type="match status" value="1"/>
</dbReference>
<dbReference type="Pfam" id="PF23009">
    <property type="entry name" value="UBC_like"/>
    <property type="match status" value="1"/>
</dbReference>
<evidence type="ECO:0000256" key="4">
    <source>
        <dbReference type="ARBA" id="ARBA00007997"/>
    </source>
</evidence>
<evidence type="ECO:0000256" key="9">
    <source>
        <dbReference type="ARBA" id="ARBA00022723"/>
    </source>
</evidence>
<comment type="similarity">
    <text evidence="4 16">Belongs to the LTN1 family.</text>
</comment>
<evidence type="ECO:0000256" key="13">
    <source>
        <dbReference type="ARBA" id="ARBA00022833"/>
    </source>
</evidence>
<dbReference type="SMART" id="SM00744">
    <property type="entry name" value="RINGv"/>
    <property type="match status" value="1"/>
</dbReference>
<dbReference type="GO" id="GO:0072344">
    <property type="term" value="P:rescue of stalled ribosome"/>
    <property type="evidence" value="ECO:0007669"/>
    <property type="project" value="UniProtKB-UniRule"/>
</dbReference>
<keyword evidence="13 16" id="KW-0862">Zinc</keyword>
<evidence type="ECO:0000256" key="14">
    <source>
        <dbReference type="ARBA" id="ARBA00032366"/>
    </source>
</evidence>
<proteinExistence type="inferred from homology"/>
<evidence type="ECO:0000256" key="8">
    <source>
        <dbReference type="ARBA" id="ARBA00022679"/>
    </source>
</evidence>
<keyword evidence="8 16" id="KW-0808">Transferase</keyword>
<dbReference type="InterPro" id="IPR054478">
    <property type="entry name" value="LTN1_UBC"/>
</dbReference>
<name>A0A7M5VBN4_9CNID</name>
<dbReference type="AlphaFoldDB" id="A0A7M5VBN4"/>
<sequence length="142" mass="16122">MVVKTRPGAREIVAVYSIEEISMELVVKLSLNHPLTPVVVDCGKRIGVSNALWRQWMLQLTTFLSFQNGTILDGLTLWKRNVDKRFEGVEECMICFSIIHGTNYSLPTIGCKTCKKKFHPACLYKWFSTSGKSTCPLCRNTF</sequence>
<evidence type="ECO:0000256" key="5">
    <source>
        <dbReference type="ARBA" id="ARBA00012483"/>
    </source>
</evidence>
<comment type="pathway">
    <text evidence="3 16">Protein modification; protein ubiquitination.</text>
</comment>
<dbReference type="GO" id="GO:0016567">
    <property type="term" value="P:protein ubiquitination"/>
    <property type="evidence" value="ECO:0007669"/>
    <property type="project" value="UniProtKB-UniPathway"/>
</dbReference>
<dbReference type="PANTHER" id="PTHR12389:SF0">
    <property type="entry name" value="E3 UBIQUITIN-PROTEIN LIGASE LISTERIN"/>
    <property type="match status" value="1"/>
</dbReference>
<dbReference type="FunFam" id="3.30.40.10:FF:000038">
    <property type="entry name" value="E3 ubiquitin-protein ligase listerin"/>
    <property type="match status" value="1"/>
</dbReference>
<comment type="subunit">
    <text evidence="16">Component of the ribosome quality control complex (RQC).</text>
</comment>
<dbReference type="Proteomes" id="UP000594262">
    <property type="component" value="Unplaced"/>
</dbReference>
<dbReference type="InterPro" id="IPR013083">
    <property type="entry name" value="Znf_RING/FYVE/PHD"/>
</dbReference>
<evidence type="ECO:0000256" key="11">
    <source>
        <dbReference type="ARBA" id="ARBA00022771"/>
    </source>
</evidence>
<dbReference type="GO" id="GO:0061630">
    <property type="term" value="F:ubiquitin protein ligase activity"/>
    <property type="evidence" value="ECO:0007669"/>
    <property type="project" value="UniProtKB-UniRule"/>
</dbReference>
<evidence type="ECO:0000256" key="15">
    <source>
        <dbReference type="PROSITE-ProRule" id="PRU00175"/>
    </source>
</evidence>